<feature type="active site" description="Proton donor/acceptor" evidence="9">
    <location>
        <position position="204"/>
    </location>
</feature>
<dbReference type="InterPro" id="IPR000755">
    <property type="entry name" value="A_A_dipeptidase"/>
</dbReference>
<evidence type="ECO:0000256" key="9">
    <source>
        <dbReference type="HAMAP-Rule" id="MF_01924"/>
    </source>
</evidence>
<dbReference type="PANTHER" id="PTHR43126">
    <property type="entry name" value="D-ALANYL-D-ALANINE DIPEPTIDASE"/>
    <property type="match status" value="1"/>
</dbReference>
<feature type="signal peptide" evidence="10">
    <location>
        <begin position="1"/>
        <end position="19"/>
    </location>
</feature>
<dbReference type="PANTHER" id="PTHR43126:SF1">
    <property type="entry name" value="D-ALANYL-D-ALANINE DIPEPTIDASE"/>
    <property type="match status" value="1"/>
</dbReference>
<dbReference type="EMBL" id="BAABJI010000004">
    <property type="protein sequence ID" value="GAA4927382.1"/>
    <property type="molecule type" value="Genomic_DNA"/>
</dbReference>
<evidence type="ECO:0000313" key="12">
    <source>
        <dbReference type="Proteomes" id="UP001501436"/>
    </source>
</evidence>
<keyword evidence="10" id="KW-0732">Signal</keyword>
<protein>
    <recommendedName>
        <fullName evidence="9">D-alanyl-D-alanine dipeptidase</fullName>
        <shortName evidence="9">D-Ala-D-Ala dipeptidase</shortName>
        <ecNumber evidence="9">3.4.13.22</ecNumber>
    </recommendedName>
</protein>
<evidence type="ECO:0000256" key="4">
    <source>
        <dbReference type="ARBA" id="ARBA00022801"/>
    </source>
</evidence>
<comment type="catalytic activity">
    <reaction evidence="1 9">
        <text>D-alanyl-D-alanine + H2O = 2 D-alanine</text>
        <dbReference type="Rhea" id="RHEA:20661"/>
        <dbReference type="ChEBI" id="CHEBI:15377"/>
        <dbReference type="ChEBI" id="CHEBI:57416"/>
        <dbReference type="ChEBI" id="CHEBI:57822"/>
        <dbReference type="EC" id="3.4.13.22"/>
    </reaction>
</comment>
<dbReference type="InterPro" id="IPR009045">
    <property type="entry name" value="Zn_M74/Hedgehog-like"/>
</dbReference>
<gene>
    <name evidence="11" type="ORF">GCM10023313_34870</name>
</gene>
<reference evidence="12" key="1">
    <citation type="journal article" date="2019" name="Int. J. Syst. Evol. Microbiol.">
        <title>The Global Catalogue of Microorganisms (GCM) 10K type strain sequencing project: providing services to taxonomists for standard genome sequencing and annotation.</title>
        <authorList>
            <consortium name="The Broad Institute Genomics Platform"/>
            <consortium name="The Broad Institute Genome Sequencing Center for Infectious Disease"/>
            <person name="Wu L."/>
            <person name="Ma J."/>
        </authorList>
    </citation>
    <scope>NUCLEOTIDE SEQUENCE [LARGE SCALE GENOMIC DNA]</scope>
    <source>
        <strain evidence="12">JCM 18283</strain>
    </source>
</reference>
<evidence type="ECO:0000256" key="6">
    <source>
        <dbReference type="ARBA" id="ARBA00022997"/>
    </source>
</evidence>
<proteinExistence type="inferred from homology"/>
<dbReference type="Pfam" id="PF01427">
    <property type="entry name" value="Peptidase_M15"/>
    <property type="match status" value="1"/>
</dbReference>
<evidence type="ECO:0000256" key="10">
    <source>
        <dbReference type="SAM" id="SignalP"/>
    </source>
</evidence>
<evidence type="ECO:0000256" key="1">
    <source>
        <dbReference type="ARBA" id="ARBA00001362"/>
    </source>
</evidence>
<keyword evidence="2 9" id="KW-0645">Protease</keyword>
<keyword evidence="8" id="KW-0961">Cell wall biogenesis/degradation</keyword>
<name>A0ABP9G532_9SPHI</name>
<feature type="binding site" evidence="9">
    <location>
        <position position="146"/>
    </location>
    <ligand>
        <name>Zn(2+)</name>
        <dbReference type="ChEBI" id="CHEBI:29105"/>
        <note>catalytic</note>
    </ligand>
</feature>
<feature type="binding site" evidence="9">
    <location>
        <position position="139"/>
    </location>
    <ligand>
        <name>Zn(2+)</name>
        <dbReference type="ChEBI" id="CHEBI:29105"/>
        <note>catalytic</note>
    </ligand>
</feature>
<evidence type="ECO:0000256" key="5">
    <source>
        <dbReference type="ARBA" id="ARBA00022833"/>
    </source>
</evidence>
<evidence type="ECO:0000256" key="8">
    <source>
        <dbReference type="ARBA" id="ARBA00023316"/>
    </source>
</evidence>
<evidence type="ECO:0000256" key="3">
    <source>
        <dbReference type="ARBA" id="ARBA00022723"/>
    </source>
</evidence>
<comment type="cofactor">
    <cofactor evidence="9">
        <name>Zn(2+)</name>
        <dbReference type="ChEBI" id="CHEBI:29105"/>
    </cofactor>
    <text evidence="9">Binds 1 zinc ion per subunit.</text>
</comment>
<feature type="chain" id="PRO_5045478096" description="D-alanyl-D-alanine dipeptidase" evidence="10">
    <location>
        <begin position="20"/>
        <end position="226"/>
    </location>
</feature>
<keyword evidence="5 9" id="KW-0862">Zinc</keyword>
<keyword evidence="3 9" id="KW-0479">Metal-binding</keyword>
<dbReference type="HAMAP" id="MF_01924">
    <property type="entry name" value="A_A_dipeptidase"/>
    <property type="match status" value="1"/>
</dbReference>
<dbReference type="SUPFAM" id="SSF55166">
    <property type="entry name" value="Hedgehog/DD-peptidase"/>
    <property type="match status" value="1"/>
</dbReference>
<comment type="similarity">
    <text evidence="9">Belongs to the peptidase M15D family.</text>
</comment>
<keyword evidence="12" id="KW-1185">Reference proteome</keyword>
<organism evidence="11 12">
    <name type="scientific">Mucilaginibacter defluvii</name>
    <dbReference type="NCBI Taxonomy" id="1196019"/>
    <lineage>
        <taxon>Bacteria</taxon>
        <taxon>Pseudomonadati</taxon>
        <taxon>Bacteroidota</taxon>
        <taxon>Sphingobacteriia</taxon>
        <taxon>Sphingobacteriales</taxon>
        <taxon>Sphingobacteriaceae</taxon>
        <taxon>Mucilaginibacter</taxon>
    </lineage>
</organism>
<dbReference type="CDD" id="cd14840">
    <property type="entry name" value="D-Ala-D-Ala_dipeptidase_Aad"/>
    <property type="match status" value="1"/>
</dbReference>
<evidence type="ECO:0000256" key="2">
    <source>
        <dbReference type="ARBA" id="ARBA00022670"/>
    </source>
</evidence>
<keyword evidence="7 9" id="KW-0482">Metalloprotease</keyword>
<feature type="binding site" evidence="9">
    <location>
        <position position="207"/>
    </location>
    <ligand>
        <name>Zn(2+)</name>
        <dbReference type="ChEBI" id="CHEBI:29105"/>
        <note>catalytic</note>
    </ligand>
</feature>
<comment type="caution">
    <text evidence="11">The sequence shown here is derived from an EMBL/GenBank/DDBJ whole genome shotgun (WGS) entry which is preliminary data.</text>
</comment>
<dbReference type="Proteomes" id="UP001501436">
    <property type="component" value="Unassembled WGS sequence"/>
</dbReference>
<dbReference type="EC" id="3.4.13.22" evidence="9"/>
<feature type="site" description="Transition state stabilizer" evidence="9">
    <location>
        <position position="112"/>
    </location>
</feature>
<evidence type="ECO:0000256" key="7">
    <source>
        <dbReference type="ARBA" id="ARBA00023049"/>
    </source>
</evidence>
<comment type="function">
    <text evidence="9">Catalyzes hydrolysis of the D-alanyl-D-alanine dipeptide.</text>
</comment>
<keyword evidence="6 9" id="KW-0224">Dipeptidase</keyword>
<dbReference type="Gene3D" id="3.30.1380.10">
    <property type="match status" value="1"/>
</dbReference>
<sequence length="226" mass="25855">MRLLLLISLACLLTTNARAQVYKYIDSSKVTGYNAYKQQVAAHPQKRLVNLKEFIPGVVLDIRYATANNFTGRPVYNKAAAFARLPVAEALKAVQAELNKKGLGLKIFDAYRPYAITVKFYEIATDTTYVADPRKGSRHNRGCAVDLTLINLKTELELEMPTGYDSFTPHASANYNNLPLKKLNNRKLLRDVMERHGFKVYSSEWWHFDYTGWQNFELLNIPFNQL</sequence>
<keyword evidence="4 9" id="KW-0378">Hydrolase</keyword>
<dbReference type="RefSeq" id="WP_345333296.1">
    <property type="nucleotide sequence ID" value="NZ_BAABJI010000004.1"/>
</dbReference>
<evidence type="ECO:0000313" key="11">
    <source>
        <dbReference type="EMBL" id="GAA4927382.1"/>
    </source>
</evidence>
<accession>A0ABP9G532</accession>